<evidence type="ECO:0000259" key="5">
    <source>
        <dbReference type="PROSITE" id="PS51132"/>
    </source>
</evidence>
<dbReference type="PROSITE" id="PS51132">
    <property type="entry name" value="OLF"/>
    <property type="match status" value="1"/>
</dbReference>
<dbReference type="GO" id="GO:0005615">
    <property type="term" value="C:extracellular space"/>
    <property type="evidence" value="ECO:0007669"/>
    <property type="project" value="TreeGrafter"/>
</dbReference>
<evidence type="ECO:0000256" key="2">
    <source>
        <dbReference type="ARBA" id="ARBA00022525"/>
    </source>
</evidence>
<evidence type="ECO:0000313" key="7">
    <source>
        <dbReference type="Proteomes" id="UP000193380"/>
    </source>
</evidence>
<sequence length="808" mass="91394">MDNGIKEELEQTDGPLLDDEMDNQENILTQLLGDYDKVKTLSEGSDCRCKCVVRPLSRSACRRIEEGAAEAEDFYTVETQSGPSCKKCACIAPPSALNPCEGDYRFKKLQEAGKDDIKLSTVMELLEGAFYGMDLLKLHSVTTKLLNRVDNIEKVCYLTLIGISEWAVIACTVKNTNKSAPSDFHFGNLFQIIHTHDSEIYLIVCKCQQGLKLLCFIYGHGTGFSPFCFVSTFSCNHTEKDKEKEREEGEKERRAQQWMEKRKRLTELEPSLQKDTAAAYANTEWKRWQDIKVASSPALSLIQCGRIKTSLLFGLQPFPDVSENNEFSSDFRKYEERYIGAKGQGTTRPMLKRSQQQNREEPQRPLKVKVGLNGIVIRGVTFYKTKTVDEGAAEELTLSGDGSMDLLIDDQLLRPTQPRPVAGTPTPTSQDRKWNPDNQATRASKTAPSPQGNPTTSAPRATETPSTTVFIPTTTIPTTTTTAATTTTTMVATSASTTQPVATRKPETLSGAPKPKHHISWTEGPSEVPSAIPKVPGKKILWLIRFFIFQSMCKDTLASISDPLTHNTYGRKEGAWMKDPKGNGNVIYVTNYYYGNHLLEFHDMDNFKQGHFTNSYKLPYNWIGTGHVVYNGAFYYHRAFSRDIIKFDLHLLYVAAWTTLHDAVLEEEDASWRWRGHSDIDFAVDESGLWLVYPALDEEGFHQEVIILSRVNPTDLSLQSTFRTGLRRHFYGNSFVICGVLYAVDNYERTHANISYAFDTHTHTQMIPRIPFTNNYTYTTQIDYNPKDKKLYAWDNGHQVTYNVIFAY</sequence>
<feature type="compositionally biased region" description="Low complexity" evidence="4">
    <location>
        <begin position="462"/>
        <end position="498"/>
    </location>
</feature>
<dbReference type="SMART" id="SM00284">
    <property type="entry name" value="OLF"/>
    <property type="match status" value="1"/>
</dbReference>
<gene>
    <name evidence="6" type="ORF">GSONMT00034362001</name>
</gene>
<dbReference type="STRING" id="8022.A0A060WL37"/>
<dbReference type="Pfam" id="PF02191">
    <property type="entry name" value="OLF"/>
    <property type="match status" value="1"/>
</dbReference>
<feature type="compositionally biased region" description="Polar residues" evidence="4">
    <location>
        <begin position="436"/>
        <end position="459"/>
    </location>
</feature>
<evidence type="ECO:0000256" key="4">
    <source>
        <dbReference type="SAM" id="MobiDB-lite"/>
    </source>
</evidence>
<reference evidence="6 7" key="1">
    <citation type="journal article" date="2014" name="Nat. Commun.">
        <title>The rainbow trout genome provides novel insights into evolution after whole-genome duplication in vertebrates.</title>
        <authorList>
            <person name="Berthelot C."/>
            <person name="Brunet F."/>
            <person name="Chalopin D."/>
            <person name="Juanchich A."/>
            <person name="Bernard M."/>
            <person name="Noel B."/>
            <person name="Bento P."/>
            <person name="Da Silva C."/>
            <person name="Labadie K."/>
            <person name="Alberti A."/>
            <person name="Aury J.M."/>
            <person name="Louis A."/>
            <person name="Dehais P."/>
            <person name="Bardou P."/>
            <person name="Montfort J."/>
            <person name="Klopp C."/>
            <person name="Cabau C."/>
            <person name="Gaspin C."/>
            <person name="Thorgaard G.H."/>
            <person name="Boussaha M."/>
            <person name="Quillet E."/>
            <person name="Guyomard R."/>
            <person name="Galiana D."/>
            <person name="Bobe J."/>
            <person name="Volff J.N."/>
            <person name="Genet C."/>
            <person name="Wincker P."/>
            <person name="Jaillon O."/>
            <person name="Roest Crollius H."/>
            <person name="Guiguen Y."/>
        </authorList>
    </citation>
    <scope>NUCLEOTIDE SEQUENCE [LARGE SCALE GENOMIC DNA]</scope>
</reference>
<comment type="subcellular location">
    <subcellularLocation>
        <location evidence="1">Secreted</location>
    </subcellularLocation>
</comment>
<name>A0A060WL37_ONCMY</name>
<evidence type="ECO:0000256" key="1">
    <source>
        <dbReference type="ARBA" id="ARBA00004613"/>
    </source>
</evidence>
<accession>A0A060WL37</accession>
<evidence type="ECO:0000313" key="6">
    <source>
        <dbReference type="EMBL" id="CDQ67771.1"/>
    </source>
</evidence>
<dbReference type="Proteomes" id="UP000193380">
    <property type="component" value="Chromosome 28"/>
</dbReference>
<dbReference type="InterPro" id="IPR003112">
    <property type="entry name" value="Olfac-like_dom"/>
</dbReference>
<dbReference type="AlphaFoldDB" id="A0A060WL37"/>
<dbReference type="EMBL" id="FR904596">
    <property type="protein sequence ID" value="CDQ67771.1"/>
    <property type="molecule type" value="Genomic_DNA"/>
</dbReference>
<comment type="caution">
    <text evidence="3">Lacks conserved residue(s) required for the propagation of feature annotation.</text>
</comment>
<dbReference type="PANTHER" id="PTHR23192:SF79">
    <property type="entry name" value="OLFACTOMEDIN-LIKE PROTEIN 2B ISOFORM X1"/>
    <property type="match status" value="1"/>
</dbReference>
<dbReference type="InterPro" id="IPR050605">
    <property type="entry name" value="Olfactomedin-like_domain"/>
</dbReference>
<proteinExistence type="predicted"/>
<dbReference type="PaxDb" id="8022-A0A060WL37"/>
<protein>
    <recommendedName>
        <fullName evidence="5">Olfactomedin-like domain-containing protein</fullName>
    </recommendedName>
</protein>
<evidence type="ECO:0000256" key="3">
    <source>
        <dbReference type="PROSITE-ProRule" id="PRU00446"/>
    </source>
</evidence>
<feature type="region of interest" description="Disordered" evidence="4">
    <location>
        <begin position="342"/>
        <end position="366"/>
    </location>
</feature>
<dbReference type="GO" id="GO:0007165">
    <property type="term" value="P:signal transduction"/>
    <property type="evidence" value="ECO:0007669"/>
    <property type="project" value="TreeGrafter"/>
</dbReference>
<feature type="region of interest" description="Disordered" evidence="4">
    <location>
        <begin position="413"/>
        <end position="528"/>
    </location>
</feature>
<organism evidence="6 7">
    <name type="scientific">Oncorhynchus mykiss</name>
    <name type="common">Rainbow trout</name>
    <name type="synonym">Salmo gairdneri</name>
    <dbReference type="NCBI Taxonomy" id="8022"/>
    <lineage>
        <taxon>Eukaryota</taxon>
        <taxon>Metazoa</taxon>
        <taxon>Chordata</taxon>
        <taxon>Craniata</taxon>
        <taxon>Vertebrata</taxon>
        <taxon>Euteleostomi</taxon>
        <taxon>Actinopterygii</taxon>
        <taxon>Neopterygii</taxon>
        <taxon>Teleostei</taxon>
        <taxon>Protacanthopterygii</taxon>
        <taxon>Salmoniformes</taxon>
        <taxon>Salmonidae</taxon>
        <taxon>Salmoninae</taxon>
        <taxon>Oncorhynchus</taxon>
    </lineage>
</organism>
<dbReference type="PANTHER" id="PTHR23192">
    <property type="entry name" value="OLFACTOMEDIN-RELATED"/>
    <property type="match status" value="1"/>
</dbReference>
<feature type="domain" description="Olfactomedin-like" evidence="5">
    <location>
        <begin position="552"/>
        <end position="808"/>
    </location>
</feature>
<keyword evidence="2" id="KW-0964">Secreted</keyword>